<dbReference type="SUPFAM" id="SSF56112">
    <property type="entry name" value="Protein kinase-like (PK-like)"/>
    <property type="match status" value="1"/>
</dbReference>
<dbReference type="RefSeq" id="WP_172272645.1">
    <property type="nucleotide sequence ID" value="NZ_CASGMU010000001.1"/>
</dbReference>
<organism evidence="2 3">
    <name type="scientific">Xylanibacter muris</name>
    <dbReference type="NCBI Taxonomy" id="2736290"/>
    <lineage>
        <taxon>Bacteria</taxon>
        <taxon>Pseudomonadati</taxon>
        <taxon>Bacteroidota</taxon>
        <taxon>Bacteroidia</taxon>
        <taxon>Bacteroidales</taxon>
        <taxon>Prevotellaceae</taxon>
        <taxon>Xylanibacter</taxon>
    </lineage>
</organism>
<gene>
    <name evidence="2" type="ORF">HPS56_01270</name>
</gene>
<evidence type="ECO:0000313" key="3">
    <source>
        <dbReference type="Proteomes" id="UP000714420"/>
    </source>
</evidence>
<dbReference type="Gene3D" id="1.10.510.10">
    <property type="entry name" value="Transferase(Phosphotransferase) domain 1"/>
    <property type="match status" value="1"/>
</dbReference>
<proteinExistence type="predicted"/>
<evidence type="ECO:0000259" key="1">
    <source>
        <dbReference type="Pfam" id="PF01636"/>
    </source>
</evidence>
<accession>A0ABX2AJM0</accession>
<dbReference type="InterPro" id="IPR011009">
    <property type="entry name" value="Kinase-like_dom_sf"/>
</dbReference>
<protein>
    <submittedName>
        <fullName evidence="2">Phosphotransferase</fullName>
    </submittedName>
</protein>
<dbReference type="Proteomes" id="UP000714420">
    <property type="component" value="Unassembled WGS sequence"/>
</dbReference>
<reference evidence="2 3" key="1">
    <citation type="submission" date="2020-05" db="EMBL/GenBank/DDBJ databases">
        <title>Distinct polysaccharide utilization as determinants for interspecies competition between intestinal Prevotella spp.</title>
        <authorList>
            <person name="Galvez E.J.C."/>
            <person name="Iljazovic A."/>
            <person name="Strowig T."/>
        </authorList>
    </citation>
    <scope>NUCLEOTIDE SEQUENCE [LARGE SCALE GENOMIC DNA]</scope>
    <source>
        <strain evidence="2 3">PMUR</strain>
    </source>
</reference>
<sequence>MRKVRLNPRYRHLEEFILSLPEKMAGNNEGTVIHDGRNTIRLFTAPDGTPLNVKRYHKPSLLNAVVYSAGIRKAKGLRAFLYPKILLGKGIETPESVAYIEDRTCGIIGFSYYISIQCPYVHRLYETGDAAPEVYEPLARALAAMTANMHDNGVLHRDFSPGNILWDIKDGRYVFSIVDINRMYFGKVGMRKGCANFARLWGPKRFISLLTTEYAHLRGFDAAECERIAMDRRSRFWKHYMKKRKVEFELEL</sequence>
<name>A0ABX2AJM0_9BACT</name>
<dbReference type="Pfam" id="PF01636">
    <property type="entry name" value="APH"/>
    <property type="match status" value="1"/>
</dbReference>
<keyword evidence="3" id="KW-1185">Reference proteome</keyword>
<dbReference type="InterPro" id="IPR002575">
    <property type="entry name" value="Aminoglycoside_PTrfase"/>
</dbReference>
<feature type="domain" description="Aminoglycoside phosphotransferase" evidence="1">
    <location>
        <begin position="132"/>
        <end position="184"/>
    </location>
</feature>
<dbReference type="EMBL" id="JABKKF010000001">
    <property type="protein sequence ID" value="NPD91003.1"/>
    <property type="molecule type" value="Genomic_DNA"/>
</dbReference>
<evidence type="ECO:0000313" key="2">
    <source>
        <dbReference type="EMBL" id="NPD91003.1"/>
    </source>
</evidence>
<comment type="caution">
    <text evidence="2">The sequence shown here is derived from an EMBL/GenBank/DDBJ whole genome shotgun (WGS) entry which is preliminary data.</text>
</comment>